<evidence type="ECO:0000313" key="2">
    <source>
        <dbReference type="Proteomes" id="UP000694557"/>
    </source>
</evidence>
<reference evidence="1" key="1">
    <citation type="submission" date="2025-08" db="UniProtKB">
        <authorList>
            <consortium name="Ensembl"/>
        </authorList>
    </citation>
    <scope>IDENTIFICATION</scope>
</reference>
<reference evidence="1" key="2">
    <citation type="submission" date="2025-09" db="UniProtKB">
        <authorList>
            <consortium name="Ensembl"/>
        </authorList>
    </citation>
    <scope>IDENTIFICATION</scope>
</reference>
<protein>
    <submittedName>
        <fullName evidence="1">Uncharacterized protein</fullName>
    </submittedName>
</protein>
<keyword evidence="2" id="KW-1185">Reference proteome</keyword>
<evidence type="ECO:0000313" key="1">
    <source>
        <dbReference type="Ensembl" id="ENSOKIP00005041295.1"/>
    </source>
</evidence>
<accession>A0A8C7GFE4</accession>
<proteinExistence type="predicted"/>
<sequence>MKFCPYFDTKTTFAMDVVVQSLGAVVTLIATGLRSFSDLFLTQPSRATLKHLEETDLKPLTGARKPLKAKCLWEKSGAVIMAVRRPG</sequence>
<dbReference type="AlphaFoldDB" id="A0A8C7GFE4"/>
<organism evidence="1 2">
    <name type="scientific">Oncorhynchus kisutch</name>
    <name type="common">Coho salmon</name>
    <name type="synonym">Salmo kisutch</name>
    <dbReference type="NCBI Taxonomy" id="8019"/>
    <lineage>
        <taxon>Eukaryota</taxon>
        <taxon>Metazoa</taxon>
        <taxon>Chordata</taxon>
        <taxon>Craniata</taxon>
        <taxon>Vertebrata</taxon>
        <taxon>Euteleostomi</taxon>
        <taxon>Actinopterygii</taxon>
        <taxon>Neopterygii</taxon>
        <taxon>Teleostei</taxon>
        <taxon>Protacanthopterygii</taxon>
        <taxon>Salmoniformes</taxon>
        <taxon>Salmonidae</taxon>
        <taxon>Salmoninae</taxon>
        <taxon>Oncorhynchus</taxon>
    </lineage>
</organism>
<dbReference type="Proteomes" id="UP000694557">
    <property type="component" value="Unassembled WGS sequence"/>
</dbReference>
<name>A0A8C7GFE4_ONCKI</name>
<dbReference type="Ensembl" id="ENSOKIT00005043553.1">
    <property type="protein sequence ID" value="ENSOKIP00005041295.1"/>
    <property type="gene ID" value="ENSOKIG00005017479.1"/>
</dbReference>
<dbReference type="GeneTree" id="ENSGT01140000282785"/>